<gene>
    <name evidence="2" type="ORF">AYI68_g2221</name>
</gene>
<reference evidence="2 3" key="1">
    <citation type="journal article" date="2016" name="Mol. Biol. Evol.">
        <title>Genome-Wide Survey of Gut Fungi (Harpellales) Reveals the First Horizontally Transferred Ubiquitin Gene from a Mosquito Host.</title>
        <authorList>
            <person name="Wang Y."/>
            <person name="White M.M."/>
            <person name="Kvist S."/>
            <person name="Moncalvo J.M."/>
        </authorList>
    </citation>
    <scope>NUCLEOTIDE SEQUENCE [LARGE SCALE GENOMIC DNA]</scope>
    <source>
        <strain evidence="2 3">ALG-7-W6</strain>
    </source>
</reference>
<sequence length="148" mass="16537">MEQENELVNILKSLAVSIKSTFQNELRDLNKNPSGVPNKWSQKGSKTEISNIKDSAEEVISIDQMAAASKTSHVINPPSKKIKDDNGKSTLNSISKSEKFVNHISNEQTSLLLKLKRKIFLGNSFENSNVLKVNSFQTVFLDCDKNLK</sequence>
<dbReference type="Proteomes" id="UP000187455">
    <property type="component" value="Unassembled WGS sequence"/>
</dbReference>
<evidence type="ECO:0000313" key="3">
    <source>
        <dbReference type="Proteomes" id="UP000187455"/>
    </source>
</evidence>
<proteinExistence type="predicted"/>
<protein>
    <submittedName>
        <fullName evidence="2">Uncharacterized protein</fullName>
    </submittedName>
</protein>
<keyword evidence="3" id="KW-1185">Reference proteome</keyword>
<dbReference type="AlphaFoldDB" id="A0A1R0H3D8"/>
<accession>A0A1R0H3D8</accession>
<name>A0A1R0H3D8_9FUNG</name>
<comment type="caution">
    <text evidence="2">The sequence shown here is derived from an EMBL/GenBank/DDBJ whole genome shotgun (WGS) entry which is preliminary data.</text>
</comment>
<feature type="region of interest" description="Disordered" evidence="1">
    <location>
        <begin position="29"/>
        <end position="48"/>
    </location>
</feature>
<organism evidence="2 3">
    <name type="scientific">Smittium mucronatum</name>
    <dbReference type="NCBI Taxonomy" id="133383"/>
    <lineage>
        <taxon>Eukaryota</taxon>
        <taxon>Fungi</taxon>
        <taxon>Fungi incertae sedis</taxon>
        <taxon>Zoopagomycota</taxon>
        <taxon>Kickxellomycotina</taxon>
        <taxon>Harpellomycetes</taxon>
        <taxon>Harpellales</taxon>
        <taxon>Legeriomycetaceae</taxon>
        <taxon>Smittium</taxon>
    </lineage>
</organism>
<dbReference type="EMBL" id="LSSL01000813">
    <property type="protein sequence ID" value="OLY83634.1"/>
    <property type="molecule type" value="Genomic_DNA"/>
</dbReference>
<feature type="compositionally biased region" description="Polar residues" evidence="1">
    <location>
        <begin position="31"/>
        <end position="48"/>
    </location>
</feature>
<evidence type="ECO:0000313" key="2">
    <source>
        <dbReference type="EMBL" id="OLY83634.1"/>
    </source>
</evidence>
<evidence type="ECO:0000256" key="1">
    <source>
        <dbReference type="SAM" id="MobiDB-lite"/>
    </source>
</evidence>